<reference evidence="4" key="1">
    <citation type="journal article" date="2024" name="IScience">
        <title>Strigolactones Initiate the Formation of Haustorium-like Structures in Castilleja.</title>
        <authorList>
            <person name="Buerger M."/>
            <person name="Peterson D."/>
            <person name="Chory J."/>
        </authorList>
    </citation>
    <scope>NUCLEOTIDE SEQUENCE [LARGE SCALE GENOMIC DNA]</scope>
</reference>
<feature type="domain" description="Aminotransferase-like plant mobile" evidence="2">
    <location>
        <begin position="219"/>
        <end position="381"/>
    </location>
</feature>
<dbReference type="InterPro" id="IPR019557">
    <property type="entry name" value="AminoTfrase-like_pln_mobile"/>
</dbReference>
<dbReference type="Proteomes" id="UP001632038">
    <property type="component" value="Unassembled WGS sequence"/>
</dbReference>
<gene>
    <name evidence="3" type="ORF">CASFOL_016698</name>
</gene>
<name>A0ABD3DB18_9LAMI</name>
<keyword evidence="4" id="KW-1185">Reference proteome</keyword>
<sequence>MNSRNFKFLLGGKKIQRPSNPPEDDPVVPRSRVDGRNLTASARRNVPPPEKKRLKRRDEDEAKERRSKLVHDRPLEPPDEDEAVDEDEDLGQDAGDRHLMDEDDEGDTAAQADEGDTAAQAIERARKGKGKKKKKKTVDDSWRLTGAMLAGGPMIPELIPSFGGHVAVEVWERNERGVLKIYTRGGHLKNWTGFNPATEVEEYHALQATGLAHLHEMTYRSADSALISAFVERWQPDTNTFHMPFGEMTITLHDVLYMMGLPINGKVCVPTTKADTAVKMADMLALLPHELSELDFKETLPHADEWLDLYRKRRHLMTPHARVQMYLMYMLSATLFVDRSTNKVHTDFCHLLHPLPAVKGYAWGAGALTFLYRSLGETSQKIIEDILPTKFFQIKHKKIIEVTNNI</sequence>
<evidence type="ECO:0000313" key="4">
    <source>
        <dbReference type="Proteomes" id="UP001632038"/>
    </source>
</evidence>
<proteinExistence type="predicted"/>
<feature type="compositionally biased region" description="Acidic residues" evidence="1">
    <location>
        <begin position="77"/>
        <end position="91"/>
    </location>
</feature>
<evidence type="ECO:0000256" key="1">
    <source>
        <dbReference type="SAM" id="MobiDB-lite"/>
    </source>
</evidence>
<evidence type="ECO:0000313" key="3">
    <source>
        <dbReference type="EMBL" id="KAL3638791.1"/>
    </source>
</evidence>
<dbReference type="AlphaFoldDB" id="A0ABD3DB18"/>
<dbReference type="Pfam" id="PF10536">
    <property type="entry name" value="PMD"/>
    <property type="match status" value="1"/>
</dbReference>
<evidence type="ECO:0000259" key="2">
    <source>
        <dbReference type="Pfam" id="PF10536"/>
    </source>
</evidence>
<dbReference type="InterPro" id="IPR044824">
    <property type="entry name" value="MAIN-like"/>
</dbReference>
<feature type="region of interest" description="Disordered" evidence="1">
    <location>
        <begin position="1"/>
        <end position="117"/>
    </location>
</feature>
<accession>A0ABD3DB18</accession>
<dbReference type="EMBL" id="JAVIJP010000018">
    <property type="protein sequence ID" value="KAL3638791.1"/>
    <property type="molecule type" value="Genomic_DNA"/>
</dbReference>
<feature type="compositionally biased region" description="Basic and acidic residues" evidence="1">
    <location>
        <begin position="56"/>
        <end position="76"/>
    </location>
</feature>
<protein>
    <recommendedName>
        <fullName evidence="2">Aminotransferase-like plant mobile domain-containing protein</fullName>
    </recommendedName>
</protein>
<dbReference type="PANTHER" id="PTHR46033:SF8">
    <property type="entry name" value="PROTEIN MAINTENANCE OF MERISTEMS-LIKE"/>
    <property type="match status" value="1"/>
</dbReference>
<organism evidence="3 4">
    <name type="scientific">Castilleja foliolosa</name>
    <dbReference type="NCBI Taxonomy" id="1961234"/>
    <lineage>
        <taxon>Eukaryota</taxon>
        <taxon>Viridiplantae</taxon>
        <taxon>Streptophyta</taxon>
        <taxon>Embryophyta</taxon>
        <taxon>Tracheophyta</taxon>
        <taxon>Spermatophyta</taxon>
        <taxon>Magnoliopsida</taxon>
        <taxon>eudicotyledons</taxon>
        <taxon>Gunneridae</taxon>
        <taxon>Pentapetalae</taxon>
        <taxon>asterids</taxon>
        <taxon>lamiids</taxon>
        <taxon>Lamiales</taxon>
        <taxon>Orobanchaceae</taxon>
        <taxon>Pedicularideae</taxon>
        <taxon>Castillejinae</taxon>
        <taxon>Castilleja</taxon>
    </lineage>
</organism>
<dbReference type="PANTHER" id="PTHR46033">
    <property type="entry name" value="PROTEIN MAIN-LIKE 2"/>
    <property type="match status" value="1"/>
</dbReference>
<comment type="caution">
    <text evidence="3">The sequence shown here is derived from an EMBL/GenBank/DDBJ whole genome shotgun (WGS) entry which is preliminary data.</text>
</comment>